<evidence type="ECO:0000313" key="1">
    <source>
        <dbReference type="EMBL" id="RJG11640.1"/>
    </source>
</evidence>
<proteinExistence type="predicted"/>
<evidence type="ECO:0000313" key="2">
    <source>
        <dbReference type="Proteomes" id="UP000284006"/>
    </source>
</evidence>
<gene>
    <name evidence="1" type="ORF">D3872_18505</name>
</gene>
<organism evidence="1 2">
    <name type="scientific">Massilia cavernae</name>
    <dbReference type="NCBI Taxonomy" id="2320864"/>
    <lineage>
        <taxon>Bacteria</taxon>
        <taxon>Pseudomonadati</taxon>
        <taxon>Pseudomonadota</taxon>
        <taxon>Betaproteobacteria</taxon>
        <taxon>Burkholderiales</taxon>
        <taxon>Oxalobacteraceae</taxon>
        <taxon>Telluria group</taxon>
        <taxon>Massilia</taxon>
    </lineage>
</organism>
<comment type="caution">
    <text evidence="1">The sequence shown here is derived from an EMBL/GenBank/DDBJ whole genome shotgun (WGS) entry which is preliminary data.</text>
</comment>
<sequence length="78" mass="8402">MPPTADIIRLLSDAIEVSAMPTLPVVSLKLALPAMMRSIGRPPRVEAWNNTSSTSIGLIAWPSMSIAMLRSGVRFGPR</sequence>
<protein>
    <submittedName>
        <fullName evidence="1">Uncharacterized protein</fullName>
    </submittedName>
</protein>
<reference evidence="1 2" key="1">
    <citation type="submission" date="2018-09" db="EMBL/GenBank/DDBJ databases">
        <authorList>
            <person name="Zhu H."/>
        </authorList>
    </citation>
    <scope>NUCLEOTIDE SEQUENCE [LARGE SCALE GENOMIC DNA]</scope>
    <source>
        <strain evidence="1 2">K1S02-61</strain>
    </source>
</reference>
<dbReference type="Proteomes" id="UP000284006">
    <property type="component" value="Unassembled WGS sequence"/>
</dbReference>
<name>A0A418XGP9_9BURK</name>
<keyword evidence="2" id="KW-1185">Reference proteome</keyword>
<dbReference type="EMBL" id="QYUP01000144">
    <property type="protein sequence ID" value="RJG11640.1"/>
    <property type="molecule type" value="Genomic_DNA"/>
</dbReference>
<dbReference type="AlphaFoldDB" id="A0A418XGP9"/>
<accession>A0A418XGP9</accession>